<gene>
    <name evidence="1" type="ORF">GLAREA_00978</name>
</gene>
<protein>
    <submittedName>
        <fullName evidence="1">Uncharacterized protein</fullName>
    </submittedName>
</protein>
<name>S3DTW3_GLAL2</name>
<dbReference type="STRING" id="1116229.S3DTW3"/>
<dbReference type="RefSeq" id="XP_008083927.1">
    <property type="nucleotide sequence ID" value="XM_008085736.1"/>
</dbReference>
<reference evidence="1 2" key="1">
    <citation type="journal article" date="2013" name="BMC Genomics">
        <title>Genomics-driven discovery of the pneumocandin biosynthetic gene cluster in the fungus Glarea lozoyensis.</title>
        <authorList>
            <person name="Chen L."/>
            <person name="Yue Q."/>
            <person name="Zhang X."/>
            <person name="Xiang M."/>
            <person name="Wang C."/>
            <person name="Li S."/>
            <person name="Che Y."/>
            <person name="Ortiz-Lopez F.J."/>
            <person name="Bills G.F."/>
            <person name="Liu X."/>
            <person name="An Z."/>
        </authorList>
    </citation>
    <scope>NUCLEOTIDE SEQUENCE [LARGE SCALE GENOMIC DNA]</scope>
    <source>
        <strain evidence="2">ATCC 20868 / MF5171</strain>
    </source>
</reference>
<evidence type="ECO:0000313" key="2">
    <source>
        <dbReference type="Proteomes" id="UP000016922"/>
    </source>
</evidence>
<evidence type="ECO:0000313" key="1">
    <source>
        <dbReference type="EMBL" id="EPE29818.1"/>
    </source>
</evidence>
<dbReference type="OrthoDB" id="3766406at2759"/>
<dbReference type="KEGG" id="glz:GLAREA_00978"/>
<dbReference type="EMBL" id="KE145367">
    <property type="protein sequence ID" value="EPE29818.1"/>
    <property type="molecule type" value="Genomic_DNA"/>
</dbReference>
<keyword evidence="2" id="KW-1185">Reference proteome</keyword>
<accession>S3DTW3</accession>
<dbReference type="Proteomes" id="UP000016922">
    <property type="component" value="Unassembled WGS sequence"/>
</dbReference>
<organism evidence="1 2">
    <name type="scientific">Glarea lozoyensis (strain ATCC 20868 / MF5171)</name>
    <dbReference type="NCBI Taxonomy" id="1116229"/>
    <lineage>
        <taxon>Eukaryota</taxon>
        <taxon>Fungi</taxon>
        <taxon>Dikarya</taxon>
        <taxon>Ascomycota</taxon>
        <taxon>Pezizomycotina</taxon>
        <taxon>Leotiomycetes</taxon>
        <taxon>Helotiales</taxon>
        <taxon>Helotiaceae</taxon>
        <taxon>Glarea</taxon>
    </lineage>
</organism>
<dbReference type="AlphaFoldDB" id="S3DTW3"/>
<dbReference type="HOGENOM" id="CLU_1643858_0_0_1"/>
<proteinExistence type="predicted"/>
<sequence>MAPYSLANANLSVAHVQVSSNGVYSLGYAPHLELEETGRSASLRIKTSYPLSAEEKWSILLNCDTSSNIEKISWDISSELQQCRYCRTEYKVDFEHDNSCKIKFAITIWKKLGQGPEAEDWKAQSHFVPFADQPSSPQPIQFHRGEVASVFQVKKAKFDWR</sequence>
<dbReference type="GeneID" id="19460036"/>